<dbReference type="InterPro" id="IPR011659">
    <property type="entry name" value="WD40"/>
</dbReference>
<dbReference type="AlphaFoldDB" id="A0AAN5ALL6"/>
<dbReference type="Pfam" id="PF07676">
    <property type="entry name" value="PD40"/>
    <property type="match status" value="2"/>
</dbReference>
<evidence type="ECO:0008006" key="3">
    <source>
        <dbReference type="Google" id="ProtNLM"/>
    </source>
</evidence>
<dbReference type="InterPro" id="IPR011990">
    <property type="entry name" value="TPR-like_helical_dom_sf"/>
</dbReference>
<dbReference type="EMBL" id="BQKE01000002">
    <property type="protein sequence ID" value="GJM62952.1"/>
    <property type="molecule type" value="Genomic_DNA"/>
</dbReference>
<name>A0AAN5ALL6_9BACT</name>
<sequence>MNLISLLLFFFLLIPDKGNFKKIQKEADKAFEAGNYTLAIPLYQQLASEYPESAYAIYRLAHAHDALLHYQEALPLYRELKEDFVEEYPLEGFYYARSLKLNNRLRESVYAFQDFEHNLKIEELPKGDQKKASILLEQARIERGGCYLALSERKEDYRTVIFSRMENGINSPSNDYAPVLFQNGDTLAIASSRKTPGTKLNALGESNEEIYLYTYETNMWDEYVPKDRFNQFNTTDSEAPGCFSPDGLEFYFVRCEEKSGCKILMSKKENGQWLKPKLLGKEVNFPKYNSKQPALSYSGDTLYFVSDRPKGKGGDDIYYAIRNKKDKWVSATNVEAINSPGREMAPHMVAQTGKIIFSSDGHHGYGGQDLFIWDSHHKDQIINLGTPYNTPYDETCMVTGAEMGYLSSNRRQESRFDIYEMMWYDLDGVLDDISTISMEANRTINWDKFEASYPNGVEKQWLKKNKTRLMAELYYKTPIPVPVEEASDELKRIGNRLAIQELLEYPQEAQEDWKIEDKNRWETLNRVQQEKLKTWAENSGKENKSSAPALEKGDSYDSFEDKRLLAYCIKKFASGPDGDHSSNPAPLVKNNADSIYMHQEMKQADSPVAATAPPTAGGFQALKKEFNHSDKHENPSNNAFREVTRTASPPATVDNALAFYRNLSEKDQLRVDRIIAQRWANRIYLLQPHLLAEDLKTLQQLEPEEKKLLEQSKQSFWYIGKARAIEDFYTFTSTQKEHNSKDWKRLSILFSLKTDQDGFVRMRSSDWEFLKSLSEPDIDRLKILSLRIEETPLLSCNGILEPVPTLAEETEEE</sequence>
<comment type="caution">
    <text evidence="1">The sequence shown here is derived from an EMBL/GenBank/DDBJ whole genome shotgun (WGS) entry which is preliminary data.</text>
</comment>
<dbReference type="RefSeq" id="WP_338238174.1">
    <property type="nucleotide sequence ID" value="NZ_BQKE01000002.1"/>
</dbReference>
<dbReference type="Proteomes" id="UP001310022">
    <property type="component" value="Unassembled WGS sequence"/>
</dbReference>
<accession>A0AAN5ALL6</accession>
<gene>
    <name evidence="1" type="ORF">PEDI_35040</name>
</gene>
<dbReference type="SUPFAM" id="SSF82171">
    <property type="entry name" value="DPP6 N-terminal domain-like"/>
    <property type="match status" value="1"/>
</dbReference>
<dbReference type="Gene3D" id="1.25.40.10">
    <property type="entry name" value="Tetratricopeptide repeat domain"/>
    <property type="match status" value="1"/>
</dbReference>
<evidence type="ECO:0000313" key="1">
    <source>
        <dbReference type="EMBL" id="GJM62952.1"/>
    </source>
</evidence>
<dbReference type="SUPFAM" id="SSF48452">
    <property type="entry name" value="TPR-like"/>
    <property type="match status" value="1"/>
</dbReference>
<reference evidence="1 2" key="1">
    <citation type="submission" date="2021-12" db="EMBL/GenBank/DDBJ databases">
        <title>Genome sequencing of bacteria with rrn-lacking chromosome and rrn-plasmid.</title>
        <authorList>
            <person name="Anda M."/>
            <person name="Iwasaki W."/>
        </authorList>
    </citation>
    <scope>NUCLEOTIDE SEQUENCE [LARGE SCALE GENOMIC DNA]</scope>
    <source>
        <strain evidence="1 2">NBRC 15940</strain>
    </source>
</reference>
<keyword evidence="2" id="KW-1185">Reference proteome</keyword>
<protein>
    <recommendedName>
        <fullName evidence="3">Tetratricopeptide repeat protein</fullName>
    </recommendedName>
</protein>
<proteinExistence type="predicted"/>
<evidence type="ECO:0000313" key="2">
    <source>
        <dbReference type="Proteomes" id="UP001310022"/>
    </source>
</evidence>
<organism evidence="1 2">
    <name type="scientific">Persicobacter diffluens</name>
    <dbReference type="NCBI Taxonomy" id="981"/>
    <lineage>
        <taxon>Bacteria</taxon>
        <taxon>Pseudomonadati</taxon>
        <taxon>Bacteroidota</taxon>
        <taxon>Cytophagia</taxon>
        <taxon>Cytophagales</taxon>
        <taxon>Persicobacteraceae</taxon>
        <taxon>Persicobacter</taxon>
    </lineage>
</organism>